<reference evidence="1" key="1">
    <citation type="journal article" date="2021" name="Nat. Commun.">
        <title>Genetic determinants of endophytism in the Arabidopsis root mycobiome.</title>
        <authorList>
            <person name="Mesny F."/>
            <person name="Miyauchi S."/>
            <person name="Thiergart T."/>
            <person name="Pickel B."/>
            <person name="Atanasova L."/>
            <person name="Karlsson M."/>
            <person name="Huettel B."/>
            <person name="Barry K.W."/>
            <person name="Haridas S."/>
            <person name="Chen C."/>
            <person name="Bauer D."/>
            <person name="Andreopoulos W."/>
            <person name="Pangilinan J."/>
            <person name="LaButti K."/>
            <person name="Riley R."/>
            <person name="Lipzen A."/>
            <person name="Clum A."/>
            <person name="Drula E."/>
            <person name="Henrissat B."/>
            <person name="Kohler A."/>
            <person name="Grigoriev I.V."/>
            <person name="Martin F.M."/>
            <person name="Hacquard S."/>
        </authorList>
    </citation>
    <scope>NUCLEOTIDE SEQUENCE</scope>
    <source>
        <strain evidence="1">MPI-CAGE-CH-0243</strain>
    </source>
</reference>
<evidence type="ECO:0000313" key="2">
    <source>
        <dbReference type="Proteomes" id="UP000700596"/>
    </source>
</evidence>
<dbReference type="OrthoDB" id="5410873at2759"/>
<accession>A0A9P9IAW8</accession>
<proteinExistence type="predicted"/>
<sequence length="457" mass="51419">MSQFPSLLGQSTELQLMIVSYIATSFPTLLALNRTSKQLNAITAEFLYATITLRNDEKSGASVQALSESPHALLVKSIQFEGHIALPPDGYMGANWGQERIRKPAREDLPDSVEDLLGNIARYFSSCATLSVEFPFKQREWEEGFYHFDHEELLEQAKEREDEEAWRNLMVRVYSSVAANPSGSITILTLKRMPSIRASCWDEPPWHNFLAGLQDLSLTLRDADNGAGWCLNTCTGFKAFIWNLDSFFFDHIPNVQTLSFTTVNPVGLNDLQCKAMPWRSSHAPSLKVLKLKEVFIGPQLLDLLRGSADTIEELHLTECHSGLGRPYVGIHDAPSWADLFTCIVSCSPRNLVKVEISPLDVLGTNRVYLREEEKVRLSDIESEIAEGYGGGEEGDCGVGKWDHAFVYSGIDSKYGNLFDDGEKMLQRWEEGEDRTAWRKLMRAVEGNRARREGSCRI</sequence>
<comment type="caution">
    <text evidence="1">The sequence shown here is derived from an EMBL/GenBank/DDBJ whole genome shotgun (WGS) entry which is preliminary data.</text>
</comment>
<dbReference type="EMBL" id="JAGMWT010000019">
    <property type="protein sequence ID" value="KAH7113282.1"/>
    <property type="molecule type" value="Genomic_DNA"/>
</dbReference>
<organism evidence="1 2">
    <name type="scientific">Dendryphion nanum</name>
    <dbReference type="NCBI Taxonomy" id="256645"/>
    <lineage>
        <taxon>Eukaryota</taxon>
        <taxon>Fungi</taxon>
        <taxon>Dikarya</taxon>
        <taxon>Ascomycota</taxon>
        <taxon>Pezizomycotina</taxon>
        <taxon>Dothideomycetes</taxon>
        <taxon>Pleosporomycetidae</taxon>
        <taxon>Pleosporales</taxon>
        <taxon>Torulaceae</taxon>
        <taxon>Dendryphion</taxon>
    </lineage>
</organism>
<gene>
    <name evidence="1" type="ORF">B0J11DRAFT_146415</name>
</gene>
<evidence type="ECO:0008006" key="3">
    <source>
        <dbReference type="Google" id="ProtNLM"/>
    </source>
</evidence>
<dbReference type="AlphaFoldDB" id="A0A9P9IAW8"/>
<name>A0A9P9IAW8_9PLEO</name>
<keyword evidence="2" id="KW-1185">Reference proteome</keyword>
<dbReference type="Proteomes" id="UP000700596">
    <property type="component" value="Unassembled WGS sequence"/>
</dbReference>
<evidence type="ECO:0000313" key="1">
    <source>
        <dbReference type="EMBL" id="KAH7113282.1"/>
    </source>
</evidence>
<protein>
    <recommendedName>
        <fullName evidence="3">F-box domain-containing protein</fullName>
    </recommendedName>
</protein>